<dbReference type="InterPro" id="IPR036465">
    <property type="entry name" value="vWFA_dom_sf"/>
</dbReference>
<organism evidence="3 4">
    <name type="scientific">Laspinema palackyanum D2a</name>
    <dbReference type="NCBI Taxonomy" id="2953684"/>
    <lineage>
        <taxon>Bacteria</taxon>
        <taxon>Bacillati</taxon>
        <taxon>Cyanobacteriota</taxon>
        <taxon>Cyanophyceae</taxon>
        <taxon>Oscillatoriophycideae</taxon>
        <taxon>Oscillatoriales</taxon>
        <taxon>Laspinemataceae</taxon>
        <taxon>Laspinema</taxon>
        <taxon>Laspinema palackyanum</taxon>
    </lineage>
</organism>
<keyword evidence="1" id="KW-0472">Membrane</keyword>
<feature type="transmembrane region" description="Helical" evidence="1">
    <location>
        <begin position="26"/>
        <end position="47"/>
    </location>
</feature>
<dbReference type="InterPro" id="IPR036259">
    <property type="entry name" value="MFS_trans_sf"/>
</dbReference>
<dbReference type="EMBL" id="JAMXFF010000005">
    <property type="protein sequence ID" value="MCT7965786.1"/>
    <property type="molecule type" value="Genomic_DNA"/>
</dbReference>
<feature type="domain" description="VWFA" evidence="2">
    <location>
        <begin position="55"/>
        <end position="225"/>
    </location>
</feature>
<keyword evidence="1" id="KW-0812">Transmembrane</keyword>
<reference evidence="3 4" key="1">
    <citation type="journal article" date="2022" name="Front. Microbiol.">
        <title>High genomic differentiation and limited gene flow indicate recent cryptic speciation within the genus Laspinema (cyanobacteria).</title>
        <authorList>
            <person name="Stanojkovic A."/>
            <person name="Skoupy S."/>
            <person name="Skaloud P."/>
            <person name="Dvorak P."/>
        </authorList>
    </citation>
    <scope>NUCLEOTIDE SEQUENCE [LARGE SCALE GENOMIC DNA]</scope>
    <source>
        <strain evidence="3 4">D2a</strain>
    </source>
</reference>
<dbReference type="Proteomes" id="UP001525890">
    <property type="component" value="Unassembled WGS sequence"/>
</dbReference>
<sequence length="303" mass="33601">MAQIITQLPANNTMIRSRRQIWQYPLFQIPLIFMVGCAIVAALSWLLGFGRPPVAVAIAIDFSDSTSGIVRQQEIQAVQSYINQNQTLKKPNAIQIFGFASESQALTTDFTANNDQTETQFNTSIQQPTLEQKLGGGTNLNLAIQETTRALSNITNRCRELLLVTDGIAPINGTVIENAQTENVKINAVIVGGSHSDELQQATRLTDGLYLSAEASNLELLFTQTFFRDFNSNLRWIMFWLAGAFIFLMWTLTLPLDRWLFQGIMGLDMTLAGQIALANALFWTVVTLIAIWKGFGIPFGNSC</sequence>
<protein>
    <submittedName>
        <fullName evidence="3">VWA domain-containing protein</fullName>
    </submittedName>
</protein>
<dbReference type="RefSeq" id="WP_368005462.1">
    <property type="nucleotide sequence ID" value="NZ_JAMXFF010000005.1"/>
</dbReference>
<comment type="caution">
    <text evidence="3">The sequence shown here is derived from an EMBL/GenBank/DDBJ whole genome shotgun (WGS) entry which is preliminary data.</text>
</comment>
<dbReference type="Pfam" id="PF00092">
    <property type="entry name" value="VWA"/>
    <property type="match status" value="1"/>
</dbReference>
<evidence type="ECO:0000259" key="2">
    <source>
        <dbReference type="PROSITE" id="PS50234"/>
    </source>
</evidence>
<accession>A0ABT2MM16</accession>
<dbReference type="SUPFAM" id="SSF103473">
    <property type="entry name" value="MFS general substrate transporter"/>
    <property type="match status" value="1"/>
</dbReference>
<dbReference type="SMART" id="SM00327">
    <property type="entry name" value="VWA"/>
    <property type="match status" value="1"/>
</dbReference>
<evidence type="ECO:0000313" key="3">
    <source>
        <dbReference type="EMBL" id="MCT7965786.1"/>
    </source>
</evidence>
<dbReference type="InterPro" id="IPR002035">
    <property type="entry name" value="VWF_A"/>
</dbReference>
<evidence type="ECO:0000313" key="4">
    <source>
        <dbReference type="Proteomes" id="UP001525890"/>
    </source>
</evidence>
<dbReference type="PROSITE" id="PS50234">
    <property type="entry name" value="VWFA"/>
    <property type="match status" value="1"/>
</dbReference>
<dbReference type="Gene3D" id="3.40.50.410">
    <property type="entry name" value="von Willebrand factor, type A domain"/>
    <property type="match status" value="1"/>
</dbReference>
<evidence type="ECO:0000256" key="1">
    <source>
        <dbReference type="SAM" id="Phobius"/>
    </source>
</evidence>
<name>A0ABT2MM16_9CYAN</name>
<dbReference type="SUPFAM" id="SSF53300">
    <property type="entry name" value="vWA-like"/>
    <property type="match status" value="1"/>
</dbReference>
<proteinExistence type="predicted"/>
<keyword evidence="1" id="KW-1133">Transmembrane helix</keyword>
<feature type="transmembrane region" description="Helical" evidence="1">
    <location>
        <begin position="272"/>
        <end position="292"/>
    </location>
</feature>
<gene>
    <name evidence="3" type="ORF">NG799_05500</name>
</gene>
<feature type="transmembrane region" description="Helical" evidence="1">
    <location>
        <begin position="234"/>
        <end position="252"/>
    </location>
</feature>
<keyword evidence="4" id="KW-1185">Reference proteome</keyword>
<dbReference type="CDD" id="cd00198">
    <property type="entry name" value="vWFA"/>
    <property type="match status" value="1"/>
</dbReference>